<dbReference type="PANTHER" id="PTHR37813:SF1">
    <property type="entry name" value="FELS-2 PROPHAGE PROTEIN"/>
    <property type="match status" value="1"/>
</dbReference>
<dbReference type="Proteomes" id="UP000199158">
    <property type="component" value="Unassembled WGS sequence"/>
</dbReference>
<gene>
    <name evidence="4" type="ORF">SAMN05216180_1014</name>
</gene>
<dbReference type="InterPro" id="IPR010090">
    <property type="entry name" value="Phage_tape_meas"/>
</dbReference>
<evidence type="ECO:0000313" key="5">
    <source>
        <dbReference type="Proteomes" id="UP000199158"/>
    </source>
</evidence>
<dbReference type="AlphaFoldDB" id="A0A1H8A1R0"/>
<accession>A0A1H8A1R0</accession>
<dbReference type="EMBL" id="FOCG01000001">
    <property type="protein sequence ID" value="SEM63844.1"/>
    <property type="molecule type" value="Genomic_DNA"/>
</dbReference>
<dbReference type="Gene3D" id="1.10.287.1490">
    <property type="match status" value="1"/>
</dbReference>
<dbReference type="PANTHER" id="PTHR37813">
    <property type="entry name" value="FELS-2 PROPHAGE PROTEIN"/>
    <property type="match status" value="1"/>
</dbReference>
<dbReference type="NCBIfam" id="TIGR01760">
    <property type="entry name" value="tape_meas_TP901"/>
    <property type="match status" value="1"/>
</dbReference>
<dbReference type="RefSeq" id="WP_092752266.1">
    <property type="nucleotide sequence ID" value="NZ_FOCG01000001.1"/>
</dbReference>
<dbReference type="SUPFAM" id="SSF57997">
    <property type="entry name" value="Tropomyosin"/>
    <property type="match status" value="1"/>
</dbReference>
<dbReference type="Pfam" id="PF10145">
    <property type="entry name" value="PhageMin_Tail"/>
    <property type="match status" value="1"/>
</dbReference>
<name>A0A1H8A1R0_9FIRM</name>
<keyword evidence="1" id="KW-1188">Viral release from host cell</keyword>
<reference evidence="4 5" key="1">
    <citation type="submission" date="2016-10" db="EMBL/GenBank/DDBJ databases">
        <authorList>
            <person name="de Groot N.N."/>
        </authorList>
    </citation>
    <scope>NUCLEOTIDE SEQUENCE [LARGE SCALE GENOMIC DNA]</scope>
    <source>
        <strain evidence="4 5">CGMCC 1.5070</strain>
    </source>
</reference>
<evidence type="ECO:0000256" key="2">
    <source>
        <dbReference type="SAM" id="Coils"/>
    </source>
</evidence>
<feature type="coiled-coil region" evidence="2">
    <location>
        <begin position="647"/>
        <end position="694"/>
    </location>
</feature>
<evidence type="ECO:0000256" key="1">
    <source>
        <dbReference type="ARBA" id="ARBA00022612"/>
    </source>
</evidence>
<keyword evidence="2" id="KW-0175">Coiled coil</keyword>
<keyword evidence="5" id="KW-1185">Reference proteome</keyword>
<proteinExistence type="predicted"/>
<protein>
    <submittedName>
        <fullName evidence="4">Phage tail tape measure protein, TP901 family, core region</fullName>
    </submittedName>
</protein>
<organism evidence="4 5">
    <name type="scientific">Hydrogenoanaerobacterium saccharovorans</name>
    <dbReference type="NCBI Taxonomy" id="474960"/>
    <lineage>
        <taxon>Bacteria</taxon>
        <taxon>Bacillati</taxon>
        <taxon>Bacillota</taxon>
        <taxon>Clostridia</taxon>
        <taxon>Eubacteriales</taxon>
        <taxon>Oscillospiraceae</taxon>
        <taxon>Hydrogenoanaerobacterium</taxon>
    </lineage>
</organism>
<sequence>MAAGRKEYELLFKLKAALNGNFHSSFSDAISTTRQLQNTMTKINSVTKKIDGYQRQTTAVENNRKKLAELTTEHDRLQQEIRQTEQPSKALQKQYERNEKQIAATTAKIEEQQKKLNALASDLKQAGVNTQNLSASNEKLQKSYENVKKSQEELAGIIAEQEKTADTIASTKAQLAKTIGVVGAVGAAIYAGPVQSAVKFESKMADVVKVVDGLKDGTGELTQEYFQMKKEFLDLSTKIPMTGEQLTEIAAAAGQAGIAREEIIKFSEDAGKMGIAFDTTAEQAGEWMAKWRTSFGLSQEQVVELSDKINYLGNTSAANAAQISSIVMKVGPLGEVAGFANGEIAALGATLVSVGVSEDVAATGIKKVMTTMTAGAAATKRQQAVLDTMGISATDLAQRMQKDAKGAVLDFMGAIHKLPKAEQTATLKNYFGEESVSAIAPMLTKLDLLKEQFEKVGDASQYAGSMEAEYASRADTTENKIQLAKNSLTKLSVTLGETFLPYMGQAAEKVSELVTQFAGFVEKNPQAIKDFMKLAAKLVALKVGGQAANLGFLKAKQGILGVQKIIKLFCLDTSKTGSIVTKNVGGMTKSIGLLKGAFTLLSGPIGITITALAALTGGIMLYMKSQENARQDTLTFSKDLKKAAESYQEVSNKAASTQNLIDEYRQLEEKTRDVATSADEAAQAKERMKNIEELLIEQNPNVLSKYDQENGKISENLGLLEKKTQQELELAKIQLEQQQYEAEKKLPKALGEIGGITAKTKSLLEQYETEKKVRDELGEIIGDWQIFNATQHSNEEINQMFDQLTQKAEQVGKLVGKDWTFQGNGFAGIESTYINFEKKVSKSAKNITKSKEELTTVTQSVNDYYDASLKLAEIDLGGSFITVSENLSKIKSELAELQKNGQGDGTQADKLKTKIKELEPKLLTAAATIRDLNLAVKEVPDVKTINVNNAVKDIEGFIKKLNEVPTSKKIKLIVQQSSGKIPGYATGGIITKPTLATFAEKSPEAAIPIDGSQRSKAIWLHTGKLLHMQTPQTAATYAPMSNVTAPAVAVGGQTSKSIVINSTPKIYVDGNRPNDLDEKLKNYSQELLYTIENRLRKNTENERRGWYA</sequence>
<evidence type="ECO:0000313" key="4">
    <source>
        <dbReference type="EMBL" id="SEM63844.1"/>
    </source>
</evidence>
<feature type="domain" description="Phage tail tape measure protein" evidence="3">
    <location>
        <begin position="230"/>
        <end position="432"/>
    </location>
</feature>
<feature type="coiled-coil region" evidence="2">
    <location>
        <begin position="36"/>
        <end position="153"/>
    </location>
</feature>
<dbReference type="STRING" id="474960.SAMN05216180_1014"/>
<evidence type="ECO:0000259" key="3">
    <source>
        <dbReference type="Pfam" id="PF10145"/>
    </source>
</evidence>
<dbReference type="OrthoDB" id="9780715at2"/>